<comment type="caution">
    <text evidence="2">The sequence shown here is derived from an EMBL/GenBank/DDBJ whole genome shotgun (WGS) entry which is preliminary data.</text>
</comment>
<organism evidence="2 3">
    <name type="scientific">Nonomuraea recticatena</name>
    <dbReference type="NCBI Taxonomy" id="46178"/>
    <lineage>
        <taxon>Bacteria</taxon>
        <taxon>Bacillati</taxon>
        <taxon>Actinomycetota</taxon>
        <taxon>Actinomycetes</taxon>
        <taxon>Streptosporangiales</taxon>
        <taxon>Streptosporangiaceae</taxon>
        <taxon>Nonomuraea</taxon>
    </lineage>
</organism>
<protein>
    <recommendedName>
        <fullName evidence="4">DUF3558 domain-containing protein</fullName>
    </recommendedName>
</protein>
<name>A0ABP6F4E9_9ACTN</name>
<evidence type="ECO:0000256" key="1">
    <source>
        <dbReference type="SAM" id="SignalP"/>
    </source>
</evidence>
<keyword evidence="3" id="KW-1185">Reference proteome</keyword>
<evidence type="ECO:0000313" key="2">
    <source>
        <dbReference type="EMBL" id="GAA2682303.1"/>
    </source>
</evidence>
<accession>A0ABP6F4E9</accession>
<evidence type="ECO:0000313" key="3">
    <source>
        <dbReference type="Proteomes" id="UP001501666"/>
    </source>
</evidence>
<proteinExistence type="predicted"/>
<dbReference type="EMBL" id="BAAATE010000022">
    <property type="protein sequence ID" value="GAA2682303.1"/>
    <property type="molecule type" value="Genomic_DNA"/>
</dbReference>
<feature type="chain" id="PRO_5045949088" description="DUF3558 domain-containing protein" evidence="1">
    <location>
        <begin position="20"/>
        <end position="223"/>
    </location>
</feature>
<feature type="signal peptide" evidence="1">
    <location>
        <begin position="1"/>
        <end position="19"/>
    </location>
</feature>
<dbReference type="PROSITE" id="PS51257">
    <property type="entry name" value="PROKAR_LIPOPROTEIN"/>
    <property type="match status" value="1"/>
</dbReference>
<gene>
    <name evidence="2" type="ORF">GCM10010412_067520</name>
</gene>
<reference evidence="3" key="1">
    <citation type="journal article" date="2019" name="Int. J. Syst. Evol. Microbiol.">
        <title>The Global Catalogue of Microorganisms (GCM) 10K type strain sequencing project: providing services to taxonomists for standard genome sequencing and annotation.</title>
        <authorList>
            <consortium name="The Broad Institute Genomics Platform"/>
            <consortium name="The Broad Institute Genome Sequencing Center for Infectious Disease"/>
            <person name="Wu L."/>
            <person name="Ma J."/>
        </authorList>
    </citation>
    <scope>NUCLEOTIDE SEQUENCE [LARGE SCALE GENOMIC DNA]</scope>
    <source>
        <strain evidence="3">JCM 6835</strain>
    </source>
</reference>
<evidence type="ECO:0008006" key="4">
    <source>
        <dbReference type="Google" id="ProtNLM"/>
    </source>
</evidence>
<dbReference type="Proteomes" id="UP001501666">
    <property type="component" value="Unassembled WGS sequence"/>
</dbReference>
<sequence length="223" mass="23389">MTRLAVTVTCLTLAGAACSVPPVEAGSARPTGGALGLRTEPGRYLQGDRWPDACRLLTDGELKAILPQAEEVSRKPRGLNLTDIPDFLTGKGGGTEHIAKAGCDLGFKLPDDYDAPNSAISIMVNAIADPALAAKAYRQGKAQDDKIGGVVELGKEWGAKECYSSKPTAGSQMRVSCHTGHFETWGHTSAELAGADAYSAASSEAFRDKVLSQVVRTLLAKMA</sequence>
<keyword evidence="1" id="KW-0732">Signal</keyword>